<feature type="binding site" evidence="7">
    <location>
        <position position="92"/>
    </location>
    <ligand>
        <name>Mg(2+)</name>
        <dbReference type="ChEBI" id="CHEBI:18420"/>
        <label>1</label>
        <note>catalytic</note>
    </ligand>
</feature>
<evidence type="ECO:0000256" key="5">
    <source>
        <dbReference type="ARBA" id="ARBA00022801"/>
    </source>
</evidence>
<evidence type="ECO:0000256" key="3">
    <source>
        <dbReference type="ARBA" id="ARBA00013106"/>
    </source>
</evidence>
<dbReference type="GO" id="GO:0007165">
    <property type="term" value="P:signal transduction"/>
    <property type="evidence" value="ECO:0007669"/>
    <property type="project" value="TreeGrafter"/>
</dbReference>
<evidence type="ECO:0000256" key="2">
    <source>
        <dbReference type="ARBA" id="ARBA00001946"/>
    </source>
</evidence>
<dbReference type="InterPro" id="IPR020583">
    <property type="entry name" value="Inositol_monoP_metal-BS"/>
</dbReference>
<feature type="binding site" evidence="7">
    <location>
        <position position="216"/>
    </location>
    <ligand>
        <name>Mg(2+)</name>
        <dbReference type="ChEBI" id="CHEBI:18420"/>
        <label>1</label>
        <note>catalytic</note>
    </ligand>
</feature>
<dbReference type="Pfam" id="PF00459">
    <property type="entry name" value="Inositol_P"/>
    <property type="match status" value="1"/>
</dbReference>
<evidence type="ECO:0000313" key="8">
    <source>
        <dbReference type="EMBL" id="OZM58439.1"/>
    </source>
</evidence>
<keyword evidence="9" id="KW-1185">Reference proteome</keyword>
<reference evidence="8 9" key="2">
    <citation type="submission" date="2017-09" db="EMBL/GenBank/DDBJ databases">
        <title>Bacillus patelloidae sp. nov., isolated from the intestinal tract of a marine limpet.</title>
        <authorList>
            <person name="Liu R."/>
            <person name="Dong C."/>
            <person name="Shao Z."/>
        </authorList>
    </citation>
    <scope>NUCLEOTIDE SEQUENCE [LARGE SCALE GENOMIC DNA]</scope>
    <source>
        <strain evidence="8 9">SA5d-4</strain>
    </source>
</reference>
<dbReference type="CDD" id="cd01637">
    <property type="entry name" value="IMPase_like"/>
    <property type="match status" value="1"/>
</dbReference>
<dbReference type="GO" id="GO:0046872">
    <property type="term" value="F:metal ion binding"/>
    <property type="evidence" value="ECO:0007669"/>
    <property type="project" value="UniProtKB-KW"/>
</dbReference>
<evidence type="ECO:0000256" key="1">
    <source>
        <dbReference type="ARBA" id="ARBA00001033"/>
    </source>
</evidence>
<comment type="caution">
    <text evidence="8">The sequence shown here is derived from an EMBL/GenBank/DDBJ whole genome shotgun (WGS) entry which is preliminary data.</text>
</comment>
<dbReference type="PROSITE" id="PS00629">
    <property type="entry name" value="IMP_1"/>
    <property type="match status" value="1"/>
</dbReference>
<feature type="binding site" evidence="7">
    <location>
        <position position="71"/>
    </location>
    <ligand>
        <name>Mg(2+)</name>
        <dbReference type="ChEBI" id="CHEBI:18420"/>
        <label>1</label>
        <note>catalytic</note>
    </ligand>
</feature>
<dbReference type="PROSITE" id="PS00630">
    <property type="entry name" value="IMP_2"/>
    <property type="match status" value="1"/>
</dbReference>
<feature type="binding site" evidence="7">
    <location>
        <position position="91"/>
    </location>
    <ligand>
        <name>Mg(2+)</name>
        <dbReference type="ChEBI" id="CHEBI:18420"/>
        <label>1</label>
        <note>catalytic</note>
    </ligand>
</feature>
<evidence type="ECO:0000256" key="6">
    <source>
        <dbReference type="ARBA" id="ARBA00022842"/>
    </source>
</evidence>
<comment type="catalytic activity">
    <reaction evidence="1">
        <text>a myo-inositol phosphate + H2O = myo-inositol + phosphate</text>
        <dbReference type="Rhea" id="RHEA:24056"/>
        <dbReference type="ChEBI" id="CHEBI:15377"/>
        <dbReference type="ChEBI" id="CHEBI:17268"/>
        <dbReference type="ChEBI" id="CHEBI:43474"/>
        <dbReference type="ChEBI" id="CHEBI:84139"/>
        <dbReference type="EC" id="3.1.3.25"/>
    </reaction>
</comment>
<keyword evidence="6 7" id="KW-0460">Magnesium</keyword>
<dbReference type="SUPFAM" id="SSF56655">
    <property type="entry name" value="Carbohydrate phosphatase"/>
    <property type="match status" value="1"/>
</dbReference>
<dbReference type="Gene3D" id="3.40.190.80">
    <property type="match status" value="1"/>
</dbReference>
<dbReference type="Proteomes" id="UP000217083">
    <property type="component" value="Unassembled WGS sequence"/>
</dbReference>
<proteinExistence type="predicted"/>
<dbReference type="RefSeq" id="WP_094921337.1">
    <property type="nucleotide sequence ID" value="NZ_NPIA01000001.1"/>
</dbReference>
<feature type="binding site" evidence="7">
    <location>
        <position position="89"/>
    </location>
    <ligand>
        <name>Mg(2+)</name>
        <dbReference type="ChEBI" id="CHEBI:18420"/>
        <label>1</label>
        <note>catalytic</note>
    </ligand>
</feature>
<keyword evidence="4 7" id="KW-0479">Metal-binding</keyword>
<dbReference type="PANTHER" id="PTHR20854:SF4">
    <property type="entry name" value="INOSITOL-1-MONOPHOSPHATASE-RELATED"/>
    <property type="match status" value="1"/>
</dbReference>
<dbReference type="PANTHER" id="PTHR20854">
    <property type="entry name" value="INOSITOL MONOPHOSPHATASE"/>
    <property type="match status" value="1"/>
</dbReference>
<reference evidence="9" key="1">
    <citation type="submission" date="2017-08" db="EMBL/GenBank/DDBJ databases">
        <authorList>
            <person name="Huang Z."/>
        </authorList>
    </citation>
    <scope>NUCLEOTIDE SEQUENCE [LARGE SCALE GENOMIC DNA]</scope>
    <source>
        <strain evidence="9">SA5d-4</strain>
    </source>
</reference>
<dbReference type="GO" id="GO:0006020">
    <property type="term" value="P:inositol metabolic process"/>
    <property type="evidence" value="ECO:0007669"/>
    <property type="project" value="TreeGrafter"/>
</dbReference>
<dbReference type="GO" id="GO:0046854">
    <property type="term" value="P:phosphatidylinositol phosphate biosynthetic process"/>
    <property type="evidence" value="ECO:0007669"/>
    <property type="project" value="InterPro"/>
</dbReference>
<dbReference type="Gene3D" id="3.30.540.10">
    <property type="entry name" value="Fructose-1,6-Bisphosphatase, subunit A, domain 1"/>
    <property type="match status" value="1"/>
</dbReference>
<accession>A0A263BXI1</accession>
<keyword evidence="5" id="KW-0378">Hydrolase</keyword>
<gene>
    <name evidence="8" type="ORF">CIB95_02405</name>
</gene>
<dbReference type="InterPro" id="IPR020550">
    <property type="entry name" value="Inositol_monophosphatase_CS"/>
</dbReference>
<dbReference type="PRINTS" id="PR00377">
    <property type="entry name" value="IMPHPHTASES"/>
</dbReference>
<organism evidence="8 9">
    <name type="scientific">Lottiidibacillus patelloidae</name>
    <dbReference type="NCBI Taxonomy" id="2670334"/>
    <lineage>
        <taxon>Bacteria</taxon>
        <taxon>Bacillati</taxon>
        <taxon>Bacillota</taxon>
        <taxon>Bacilli</taxon>
        <taxon>Bacillales</taxon>
        <taxon>Bacillaceae</taxon>
        <taxon>Lottiidibacillus</taxon>
    </lineage>
</organism>
<dbReference type="EC" id="3.1.3.25" evidence="3"/>
<name>A0A263BXI1_9BACI</name>
<dbReference type="InterPro" id="IPR000760">
    <property type="entry name" value="Inositol_monophosphatase-like"/>
</dbReference>
<evidence type="ECO:0000313" key="9">
    <source>
        <dbReference type="Proteomes" id="UP000217083"/>
    </source>
</evidence>
<evidence type="ECO:0000256" key="4">
    <source>
        <dbReference type="ARBA" id="ARBA00022723"/>
    </source>
</evidence>
<sequence length="265" mass="29603">MDQQYWKNIDAHAKIWIHQAANLIKDSFTDELMVEFKSNPSDLVTNMDVKIEKFFIEQIHATFPDHRILGEEGVGEEITSLEGTVWIIDPIDGTTNFVHQQRNFAISIGIFHEGIGMLGYIFDVVGGELFHAMKGNGAYVNEKALKDLQPITLEEALFSMNASWVTENRRIDYRKLAPIVKAARGIRSFGSAALELAYVAAGRIDGYLSMRLSPWDVAAGIVLLNEVGGKATTIEGEPLSLLNENTLLASKPKLHENIIKEYINK</sequence>
<protein>
    <recommendedName>
        <fullName evidence="3">inositol-phosphate phosphatase</fullName>
        <ecNumber evidence="3">3.1.3.25</ecNumber>
    </recommendedName>
</protein>
<dbReference type="FunFam" id="3.30.540.10:FF:000003">
    <property type="entry name" value="Inositol-1-monophosphatase"/>
    <property type="match status" value="1"/>
</dbReference>
<dbReference type="AlphaFoldDB" id="A0A263BXI1"/>
<dbReference type="EMBL" id="NPIA01000001">
    <property type="protein sequence ID" value="OZM58439.1"/>
    <property type="molecule type" value="Genomic_DNA"/>
</dbReference>
<dbReference type="GO" id="GO:0008934">
    <property type="term" value="F:inositol monophosphate 1-phosphatase activity"/>
    <property type="evidence" value="ECO:0007669"/>
    <property type="project" value="TreeGrafter"/>
</dbReference>
<comment type="cofactor">
    <cofactor evidence="2 7">
        <name>Mg(2+)</name>
        <dbReference type="ChEBI" id="CHEBI:18420"/>
    </cofactor>
</comment>
<evidence type="ECO:0000256" key="7">
    <source>
        <dbReference type="PIRSR" id="PIRSR600760-2"/>
    </source>
</evidence>